<dbReference type="Gene3D" id="3.50.40.10">
    <property type="entry name" value="Phenylalanyl-trna Synthetase, Chain B, domain 3"/>
    <property type="match status" value="1"/>
</dbReference>
<keyword evidence="11 16" id="KW-0694">RNA-binding</keyword>
<dbReference type="SMART" id="SM00873">
    <property type="entry name" value="B3_4"/>
    <property type="match status" value="1"/>
</dbReference>
<evidence type="ECO:0000259" key="19">
    <source>
        <dbReference type="PROSITE" id="PS51483"/>
    </source>
</evidence>
<evidence type="ECO:0000256" key="1">
    <source>
        <dbReference type="ARBA" id="ARBA00004496"/>
    </source>
</evidence>
<dbReference type="InterPro" id="IPR005121">
    <property type="entry name" value="Fdx_antiC-bd"/>
</dbReference>
<evidence type="ECO:0000256" key="14">
    <source>
        <dbReference type="ARBA" id="ARBA00049255"/>
    </source>
</evidence>
<evidence type="ECO:0000256" key="9">
    <source>
        <dbReference type="ARBA" id="ARBA00022840"/>
    </source>
</evidence>
<gene>
    <name evidence="15 20" type="primary">pheT</name>
    <name evidence="20" type="ORF">DOP62_08380</name>
</gene>
<sequence>MRISLNWLRELVQVDLEPEVLAEKLTLAGFEVEEIEDRRTWAAGVVVGRVLQREQHPNADRLSVCQVEIGQEEPVTIVCGASNVRADIWVAVATLGSYLPCIDLKLKPTKLRGVRSEGMICSLSELGLTKESEGIHIFSEDADLKAGQPVGPLLGLDDVVLDLTSTANRADALSLIGIAREVRALTSAALTLPEVELQTYSESPSLAIALQSEACSHYSGTIIEGVTIAPSPEWLQKRLQLAGIRTINNVVDITNYILLEYGQPLHAFDRQKLQAIAGSTNLAIGVRSAQAGETLKTLDDQERTLSEAALVITAGNRPVALAGVMGGADSEVSDQTTDILLEAAWFEPIAVRRSARSQGLRTEASARYERGVNVTELPIAAQRAIDLLLEIAGGRVVSQTVATSQRQAELEPSITLRLQRINELLGPIQAEDDELKDLGADDIERLLTAIGCHLTLVDDAVWQVRVPPYRRRDLEREIDLIEEVARLYGYDNFGETLPNLGDTEGALSVDENLRRQIRAVCRGAGLTELQHYSLVKPGSDRQVHLANPLLAEYAALRLDLLSGLIDAFQYNWEQGNGPLWGFEIGRVFWREEDGFFEADRIGGILGGDPSRGRWQRGGKEQAIDWYAAKGILEEIFGRFGLTIEFQPDRQDDRFHPGRTASLWLQGDRLGRFGQLHPSLCEERGLPAEVYAFELELDVWLDHLDQPDRQVPRFQPYSSFPASDRDLAFFVDQSVTVAELERIIRRQGGALLSEVELFDQYRGEHVPENQRSLAFRLTYRAGDRTLTEAEVEPVHDQVRQSLVERFRVTLRS</sequence>
<dbReference type="CDD" id="cd00769">
    <property type="entry name" value="PheRS_beta_core"/>
    <property type="match status" value="1"/>
</dbReference>
<feature type="domain" description="TRNA-binding" evidence="17">
    <location>
        <begin position="39"/>
        <end position="151"/>
    </location>
</feature>
<dbReference type="Proteomes" id="UP000267249">
    <property type="component" value="Chromosome"/>
</dbReference>
<keyword evidence="5 16" id="KW-0820">tRNA-binding</keyword>
<dbReference type="InterPro" id="IPR033714">
    <property type="entry name" value="tRNA_bind_bactPheRS"/>
</dbReference>
<dbReference type="Gene3D" id="3.30.70.380">
    <property type="entry name" value="Ferrodoxin-fold anticodon-binding domain"/>
    <property type="match status" value="1"/>
</dbReference>
<reference evidence="20 21" key="1">
    <citation type="journal article" date="2018" name="Sci. Rep.">
        <title>Genome Features and Biochemical Characteristics of a Robust, Fast Growing and Naturally Transformable Cyanobacterium Synechococcus elongatus PCC 11801 Isolated from India.</title>
        <authorList>
            <person name="Jaiswal D."/>
            <person name="Sengupta A."/>
            <person name="Sohoni S."/>
            <person name="Sengupta S."/>
            <person name="Phadnavis A.G."/>
            <person name="Pakrasi H.B."/>
            <person name="Wangikar P.P."/>
        </authorList>
    </citation>
    <scope>NUCLEOTIDE SEQUENCE [LARGE SCALE GENOMIC DNA]</scope>
    <source>
        <strain evidence="20 21">PCC 11801</strain>
    </source>
</reference>
<evidence type="ECO:0000256" key="2">
    <source>
        <dbReference type="ARBA" id="ARBA00008653"/>
    </source>
</evidence>
<dbReference type="SUPFAM" id="SSF46955">
    <property type="entry name" value="Putative DNA-binding domain"/>
    <property type="match status" value="1"/>
</dbReference>
<dbReference type="HAMAP" id="MF_00283">
    <property type="entry name" value="Phe_tRNA_synth_beta1"/>
    <property type="match status" value="1"/>
</dbReference>
<keyword evidence="10 15" id="KW-0460">Magnesium</keyword>
<dbReference type="PANTHER" id="PTHR10947:SF0">
    <property type="entry name" value="PHENYLALANINE--TRNA LIGASE BETA SUBUNIT"/>
    <property type="match status" value="1"/>
</dbReference>
<evidence type="ECO:0000313" key="20">
    <source>
        <dbReference type="EMBL" id="AZB72723.1"/>
    </source>
</evidence>
<evidence type="ECO:0000256" key="10">
    <source>
        <dbReference type="ARBA" id="ARBA00022842"/>
    </source>
</evidence>
<comment type="subcellular location">
    <subcellularLocation>
        <location evidence="1 15">Cytoplasm</location>
    </subcellularLocation>
</comment>
<evidence type="ECO:0000256" key="8">
    <source>
        <dbReference type="ARBA" id="ARBA00022741"/>
    </source>
</evidence>
<name>A0AAN1QNM6_SYNEL</name>
<comment type="similarity">
    <text evidence="2 15">Belongs to the phenylalanyl-tRNA synthetase beta subunit family. Type 1 subfamily.</text>
</comment>
<dbReference type="FunFam" id="3.30.70.380:FF:000001">
    <property type="entry name" value="Phenylalanine--tRNA ligase beta subunit"/>
    <property type="match status" value="1"/>
</dbReference>
<dbReference type="InterPro" id="IPR036690">
    <property type="entry name" value="Fdx_antiC-bd_sf"/>
</dbReference>
<dbReference type="PROSITE" id="PS51447">
    <property type="entry name" value="FDX_ACB"/>
    <property type="match status" value="1"/>
</dbReference>
<dbReference type="GO" id="GO:0009328">
    <property type="term" value="C:phenylalanine-tRNA ligase complex"/>
    <property type="evidence" value="ECO:0007669"/>
    <property type="project" value="TreeGrafter"/>
</dbReference>
<dbReference type="InterPro" id="IPR009061">
    <property type="entry name" value="DNA-bd_dom_put_sf"/>
</dbReference>
<dbReference type="EMBL" id="CP030139">
    <property type="protein sequence ID" value="AZB72723.1"/>
    <property type="molecule type" value="Genomic_DNA"/>
</dbReference>
<keyword evidence="9 15" id="KW-0067">ATP-binding</keyword>
<dbReference type="InterPro" id="IPR045864">
    <property type="entry name" value="aa-tRNA-synth_II/BPL/LPL"/>
</dbReference>
<feature type="domain" description="FDX-ACB" evidence="18">
    <location>
        <begin position="717"/>
        <end position="810"/>
    </location>
</feature>
<dbReference type="SMART" id="SM00874">
    <property type="entry name" value="B5"/>
    <property type="match status" value="1"/>
</dbReference>
<dbReference type="PROSITE" id="PS51483">
    <property type="entry name" value="B5"/>
    <property type="match status" value="1"/>
</dbReference>
<comment type="catalytic activity">
    <reaction evidence="14 15">
        <text>tRNA(Phe) + L-phenylalanine + ATP = L-phenylalanyl-tRNA(Phe) + AMP + diphosphate + H(+)</text>
        <dbReference type="Rhea" id="RHEA:19413"/>
        <dbReference type="Rhea" id="RHEA-COMP:9668"/>
        <dbReference type="Rhea" id="RHEA-COMP:9699"/>
        <dbReference type="ChEBI" id="CHEBI:15378"/>
        <dbReference type="ChEBI" id="CHEBI:30616"/>
        <dbReference type="ChEBI" id="CHEBI:33019"/>
        <dbReference type="ChEBI" id="CHEBI:58095"/>
        <dbReference type="ChEBI" id="CHEBI:78442"/>
        <dbReference type="ChEBI" id="CHEBI:78531"/>
        <dbReference type="ChEBI" id="CHEBI:456215"/>
        <dbReference type="EC" id="6.1.1.20"/>
    </reaction>
</comment>
<accession>A0AAN1QNM6</accession>
<dbReference type="GO" id="GO:0000049">
    <property type="term" value="F:tRNA binding"/>
    <property type="evidence" value="ECO:0007669"/>
    <property type="project" value="UniProtKB-UniRule"/>
</dbReference>
<dbReference type="PROSITE" id="PS50886">
    <property type="entry name" value="TRBD"/>
    <property type="match status" value="1"/>
</dbReference>
<dbReference type="Pfam" id="PF03483">
    <property type="entry name" value="B3_4"/>
    <property type="match status" value="1"/>
</dbReference>
<dbReference type="InterPro" id="IPR020825">
    <property type="entry name" value="Phe-tRNA_synthase-like_B3/B4"/>
</dbReference>
<dbReference type="SUPFAM" id="SSF50249">
    <property type="entry name" value="Nucleic acid-binding proteins"/>
    <property type="match status" value="1"/>
</dbReference>
<organism evidence="20 21">
    <name type="scientific">Synechococcus elongatus PCC 11801</name>
    <dbReference type="NCBI Taxonomy" id="2219813"/>
    <lineage>
        <taxon>Bacteria</taxon>
        <taxon>Bacillati</taxon>
        <taxon>Cyanobacteriota</taxon>
        <taxon>Cyanophyceae</taxon>
        <taxon>Synechococcales</taxon>
        <taxon>Synechococcaceae</taxon>
        <taxon>Synechococcus</taxon>
    </lineage>
</organism>
<keyword evidence="4 15" id="KW-0963">Cytoplasm</keyword>
<evidence type="ECO:0000259" key="18">
    <source>
        <dbReference type="PROSITE" id="PS51447"/>
    </source>
</evidence>
<dbReference type="Gene3D" id="3.30.930.10">
    <property type="entry name" value="Bira Bifunctional Protein, Domain 2"/>
    <property type="match status" value="1"/>
</dbReference>
<feature type="binding site" evidence="15">
    <location>
        <position position="479"/>
    </location>
    <ligand>
        <name>Mg(2+)</name>
        <dbReference type="ChEBI" id="CHEBI:18420"/>
        <note>shared with alpha subunit</note>
    </ligand>
</feature>
<dbReference type="PANTHER" id="PTHR10947">
    <property type="entry name" value="PHENYLALANYL-TRNA SYNTHETASE BETA CHAIN AND LEUCINE-RICH REPEAT-CONTAINING PROTEIN 47"/>
    <property type="match status" value="1"/>
</dbReference>
<dbReference type="InterPro" id="IPR041616">
    <property type="entry name" value="PheRS_beta_core"/>
</dbReference>
<dbReference type="InterPro" id="IPR004532">
    <property type="entry name" value="Phe-tRNA-ligase_IIc_bsu_bact"/>
</dbReference>
<feature type="binding site" evidence="15">
    <location>
        <position position="482"/>
    </location>
    <ligand>
        <name>Mg(2+)</name>
        <dbReference type="ChEBI" id="CHEBI:18420"/>
        <note>shared with alpha subunit</note>
    </ligand>
</feature>
<evidence type="ECO:0000256" key="15">
    <source>
        <dbReference type="HAMAP-Rule" id="MF_00283"/>
    </source>
</evidence>
<comment type="cofactor">
    <cofactor evidence="15">
        <name>Mg(2+)</name>
        <dbReference type="ChEBI" id="CHEBI:18420"/>
    </cofactor>
    <text evidence="15">Binds 2 magnesium ions per tetramer.</text>
</comment>
<dbReference type="Pfam" id="PF03147">
    <property type="entry name" value="FDX-ACB"/>
    <property type="match status" value="1"/>
</dbReference>
<dbReference type="InterPro" id="IPR002547">
    <property type="entry name" value="tRNA-bd_dom"/>
</dbReference>
<dbReference type="SMART" id="SM00896">
    <property type="entry name" value="FDX-ACB"/>
    <property type="match status" value="1"/>
</dbReference>
<dbReference type="Pfam" id="PF01588">
    <property type="entry name" value="tRNA_bind"/>
    <property type="match status" value="1"/>
</dbReference>
<evidence type="ECO:0000256" key="7">
    <source>
        <dbReference type="ARBA" id="ARBA00022723"/>
    </source>
</evidence>
<dbReference type="RefSeq" id="WP_208672919.1">
    <property type="nucleotide sequence ID" value="NZ_CP030139.2"/>
</dbReference>
<feature type="domain" description="B5" evidence="19">
    <location>
        <begin position="409"/>
        <end position="495"/>
    </location>
</feature>
<dbReference type="FunFam" id="3.50.40.10:FF:000001">
    <property type="entry name" value="Phenylalanine--tRNA ligase beta subunit"/>
    <property type="match status" value="1"/>
</dbReference>
<dbReference type="NCBIfam" id="NF045760">
    <property type="entry name" value="YtpR"/>
    <property type="match status" value="1"/>
</dbReference>
<dbReference type="Pfam" id="PF17759">
    <property type="entry name" value="tRNA_synthFbeta"/>
    <property type="match status" value="1"/>
</dbReference>
<dbReference type="Gene3D" id="2.40.50.140">
    <property type="entry name" value="Nucleic acid-binding proteins"/>
    <property type="match status" value="1"/>
</dbReference>
<dbReference type="InterPro" id="IPR012340">
    <property type="entry name" value="NA-bd_OB-fold"/>
</dbReference>
<evidence type="ECO:0000256" key="5">
    <source>
        <dbReference type="ARBA" id="ARBA00022555"/>
    </source>
</evidence>
<dbReference type="GO" id="GO:0005524">
    <property type="term" value="F:ATP binding"/>
    <property type="evidence" value="ECO:0007669"/>
    <property type="project" value="UniProtKB-UniRule"/>
</dbReference>
<dbReference type="Pfam" id="PF03484">
    <property type="entry name" value="B5"/>
    <property type="match status" value="1"/>
</dbReference>
<keyword evidence="8 15" id="KW-0547">Nucleotide-binding</keyword>
<feature type="binding site" evidence="15">
    <location>
        <position position="473"/>
    </location>
    <ligand>
        <name>Mg(2+)</name>
        <dbReference type="ChEBI" id="CHEBI:18420"/>
        <note>shared with alpha subunit</note>
    </ligand>
</feature>
<evidence type="ECO:0000313" key="21">
    <source>
        <dbReference type="Proteomes" id="UP000267249"/>
    </source>
</evidence>
<dbReference type="EC" id="6.1.1.20" evidence="15"/>
<dbReference type="NCBIfam" id="TIGR00472">
    <property type="entry name" value="pheT_bact"/>
    <property type="match status" value="1"/>
</dbReference>
<keyword evidence="12 15" id="KW-0648">Protein biosynthesis</keyword>
<evidence type="ECO:0000256" key="16">
    <source>
        <dbReference type="PROSITE-ProRule" id="PRU00209"/>
    </source>
</evidence>
<evidence type="ECO:0000256" key="11">
    <source>
        <dbReference type="ARBA" id="ARBA00022884"/>
    </source>
</evidence>
<evidence type="ECO:0000256" key="6">
    <source>
        <dbReference type="ARBA" id="ARBA00022598"/>
    </source>
</evidence>
<dbReference type="GO" id="GO:0000287">
    <property type="term" value="F:magnesium ion binding"/>
    <property type="evidence" value="ECO:0007669"/>
    <property type="project" value="UniProtKB-UniRule"/>
</dbReference>
<dbReference type="Gene3D" id="3.30.56.10">
    <property type="match status" value="2"/>
</dbReference>
<evidence type="ECO:0000259" key="17">
    <source>
        <dbReference type="PROSITE" id="PS50886"/>
    </source>
</evidence>
<feature type="binding site" evidence="15">
    <location>
        <position position="483"/>
    </location>
    <ligand>
        <name>Mg(2+)</name>
        <dbReference type="ChEBI" id="CHEBI:18420"/>
        <note>shared with alpha subunit</note>
    </ligand>
</feature>
<evidence type="ECO:0000256" key="13">
    <source>
        <dbReference type="ARBA" id="ARBA00023146"/>
    </source>
</evidence>
<evidence type="ECO:0000256" key="4">
    <source>
        <dbReference type="ARBA" id="ARBA00022490"/>
    </source>
</evidence>
<dbReference type="SUPFAM" id="SSF56037">
    <property type="entry name" value="PheT/TilS domain"/>
    <property type="match status" value="1"/>
</dbReference>
<evidence type="ECO:0000256" key="3">
    <source>
        <dbReference type="ARBA" id="ARBA00011209"/>
    </source>
</evidence>
<dbReference type="SUPFAM" id="SSF55681">
    <property type="entry name" value="Class II aaRS and biotin synthetases"/>
    <property type="match status" value="1"/>
</dbReference>
<dbReference type="SUPFAM" id="SSF54991">
    <property type="entry name" value="Anticodon-binding domain of PheRS"/>
    <property type="match status" value="1"/>
</dbReference>
<keyword evidence="13 15" id="KW-0030">Aminoacyl-tRNA synthetase</keyword>
<dbReference type="InterPro" id="IPR005146">
    <property type="entry name" value="B3/B4_tRNA-bd"/>
</dbReference>
<dbReference type="AlphaFoldDB" id="A0AAN1QNM6"/>
<keyword evidence="6 15" id="KW-0436">Ligase</keyword>
<keyword evidence="7 15" id="KW-0479">Metal-binding</keyword>
<proteinExistence type="inferred from homology"/>
<dbReference type="GO" id="GO:0006432">
    <property type="term" value="P:phenylalanyl-tRNA aminoacylation"/>
    <property type="evidence" value="ECO:0007669"/>
    <property type="project" value="UniProtKB-UniRule"/>
</dbReference>
<protein>
    <recommendedName>
        <fullName evidence="15">Phenylalanine--tRNA ligase beta subunit</fullName>
        <ecNumber evidence="15">6.1.1.20</ecNumber>
    </recommendedName>
    <alternativeName>
        <fullName evidence="15">Phenylalanyl-tRNA synthetase beta subunit</fullName>
        <shortName evidence="15">PheRS</shortName>
    </alternativeName>
</protein>
<dbReference type="CDD" id="cd02796">
    <property type="entry name" value="tRNA_bind_bactPheRS"/>
    <property type="match status" value="1"/>
</dbReference>
<comment type="subunit">
    <text evidence="3 15">Tetramer of two alpha and two beta subunits.</text>
</comment>
<evidence type="ECO:0000256" key="12">
    <source>
        <dbReference type="ARBA" id="ARBA00022917"/>
    </source>
</evidence>
<dbReference type="FunFam" id="2.40.50.140:FF:000045">
    <property type="entry name" value="Phenylalanine--tRNA ligase beta subunit"/>
    <property type="match status" value="1"/>
</dbReference>
<dbReference type="InterPro" id="IPR005147">
    <property type="entry name" value="tRNA_synthase_B5-dom"/>
</dbReference>
<dbReference type="GO" id="GO:0004826">
    <property type="term" value="F:phenylalanine-tRNA ligase activity"/>
    <property type="evidence" value="ECO:0007669"/>
    <property type="project" value="UniProtKB-UniRule"/>
</dbReference>
<dbReference type="InterPro" id="IPR045060">
    <property type="entry name" value="Phe-tRNA-ligase_IIc_bsu"/>
</dbReference>